<accession>A0A7L7L119</accession>
<keyword evidence="2" id="KW-0614">Plasmid</keyword>
<dbReference type="EMBL" id="CP055152">
    <property type="protein sequence ID" value="QMU26496.1"/>
    <property type="molecule type" value="Genomic_DNA"/>
</dbReference>
<keyword evidence="3" id="KW-1185">Reference proteome</keyword>
<dbReference type="PANTHER" id="PTHR43102">
    <property type="entry name" value="SLR1143 PROTEIN"/>
    <property type="match status" value="1"/>
</dbReference>
<evidence type="ECO:0000313" key="3">
    <source>
        <dbReference type="Proteomes" id="UP000514509"/>
    </source>
</evidence>
<dbReference type="Pfam" id="PF01590">
    <property type="entry name" value="GAF"/>
    <property type="match status" value="1"/>
</dbReference>
<dbReference type="Proteomes" id="UP000514509">
    <property type="component" value="Plasmid unnamed"/>
</dbReference>
<dbReference type="Gene3D" id="3.30.450.40">
    <property type="match status" value="1"/>
</dbReference>
<geneLocation type="plasmid" evidence="2 3">
    <name>unnamed</name>
</geneLocation>
<evidence type="ECO:0000313" key="2">
    <source>
        <dbReference type="EMBL" id="QMU26496.1"/>
    </source>
</evidence>
<protein>
    <submittedName>
        <fullName evidence="2">GAF domain-containing protein</fullName>
    </submittedName>
</protein>
<proteinExistence type="predicted"/>
<dbReference type="InterPro" id="IPR003018">
    <property type="entry name" value="GAF"/>
</dbReference>
<sequence length="173" mass="18902">MENTFGLPLIPENESERLAALRRLNLPKTYVEDGTFKHITAMAARMFQVPIAIVNVVEEYGVITLAGTGMEAGTVIPRGISLCSLSILDDNVTVFQQAKDEPCLLANPLVHGEFGLEFYAAAPLKTAHGQKIGALCLVDKKPRAFSALDQRILENLASIVMDEIMKKSQETDT</sequence>
<feature type="domain" description="GAF" evidence="1">
    <location>
        <begin position="35"/>
        <end position="161"/>
    </location>
</feature>
<gene>
    <name evidence="2" type="ORF">HUW48_00030</name>
</gene>
<reference evidence="2 3" key="1">
    <citation type="submission" date="2020-08" db="EMBL/GenBank/DDBJ databases">
        <title>Adhaeribacter dokdonensis sp. nov., isolated from the rhizosphere of Elymus tsukushiensis, a plant native to the Dokdo Islands, Republic of Korea.</title>
        <authorList>
            <person name="Ghim S.Y."/>
        </authorList>
    </citation>
    <scope>NUCLEOTIDE SEQUENCE [LARGE SCALE GENOMIC DNA]</scope>
    <source>
        <strain evidence="2 3">KUDC8001</strain>
        <plasmid evidence="2 3">unnamed</plasmid>
    </source>
</reference>
<name>A0A7L7L119_9BACT</name>
<dbReference type="SUPFAM" id="SSF55781">
    <property type="entry name" value="GAF domain-like"/>
    <property type="match status" value="1"/>
</dbReference>
<evidence type="ECO:0000259" key="1">
    <source>
        <dbReference type="Pfam" id="PF01590"/>
    </source>
</evidence>
<dbReference type="KEGG" id="add:HUW48_00030"/>
<dbReference type="AlphaFoldDB" id="A0A7L7L119"/>
<dbReference type="RefSeq" id="WP_182411437.1">
    <property type="nucleotide sequence ID" value="NZ_CP055152.1"/>
</dbReference>
<dbReference type="PANTHER" id="PTHR43102:SF2">
    <property type="entry name" value="GAF DOMAIN-CONTAINING PROTEIN"/>
    <property type="match status" value="1"/>
</dbReference>
<dbReference type="InterPro" id="IPR029016">
    <property type="entry name" value="GAF-like_dom_sf"/>
</dbReference>
<organism evidence="2 3">
    <name type="scientific">Adhaeribacter radiodurans</name>
    <dbReference type="NCBI Taxonomy" id="2745197"/>
    <lineage>
        <taxon>Bacteria</taxon>
        <taxon>Pseudomonadati</taxon>
        <taxon>Bacteroidota</taxon>
        <taxon>Cytophagia</taxon>
        <taxon>Cytophagales</taxon>
        <taxon>Hymenobacteraceae</taxon>
        <taxon>Adhaeribacter</taxon>
    </lineage>
</organism>